<evidence type="ECO:0000313" key="7">
    <source>
        <dbReference type="EMBL" id="ACD69672.1"/>
    </source>
</evidence>
<comment type="cofactor">
    <cofactor evidence="1">
        <name>Mn(2+)</name>
        <dbReference type="ChEBI" id="CHEBI:29035"/>
    </cofactor>
</comment>
<feature type="non-terminal residue" evidence="7">
    <location>
        <position position="1"/>
    </location>
</feature>
<feature type="non-terminal residue" evidence="7">
    <location>
        <position position="74"/>
    </location>
</feature>
<comment type="cofactor">
    <cofactor evidence="2">
        <name>Mg(2+)</name>
        <dbReference type="ChEBI" id="CHEBI:18420"/>
    </cofactor>
</comment>
<name>D3TIB0_MANIN</name>
<dbReference type="SUPFAM" id="SSF48239">
    <property type="entry name" value="Terpenoid cyclases/Protein prenyltransferases"/>
    <property type="match status" value="1"/>
</dbReference>
<feature type="domain" description="Terpene synthase N-terminal" evidence="6">
    <location>
        <begin position="3"/>
        <end position="71"/>
    </location>
</feature>
<dbReference type="Gene3D" id="1.50.10.130">
    <property type="entry name" value="Terpene synthase, N-terminal domain"/>
    <property type="match status" value="1"/>
</dbReference>
<dbReference type="InterPro" id="IPR050148">
    <property type="entry name" value="Terpene_synthase-like"/>
</dbReference>
<keyword evidence="3" id="KW-0460">Magnesium</keyword>
<dbReference type="InterPro" id="IPR036965">
    <property type="entry name" value="Terpene_synth_N_sf"/>
</dbReference>
<dbReference type="Pfam" id="PF01397">
    <property type="entry name" value="Terpene_synth"/>
    <property type="match status" value="1"/>
</dbReference>
<evidence type="ECO:0000256" key="2">
    <source>
        <dbReference type="ARBA" id="ARBA00001946"/>
    </source>
</evidence>
<evidence type="ECO:0000259" key="6">
    <source>
        <dbReference type="Pfam" id="PF01397"/>
    </source>
</evidence>
<proteinExistence type="evidence at transcript level"/>
<evidence type="ECO:0000256" key="5">
    <source>
        <dbReference type="ARBA" id="ARBA00023239"/>
    </source>
</evidence>
<sequence length="74" mass="8613">CVEKVQGHDGQFQRVSSRRYQAMLALYEASYHGFDGENVMEEAWQFTSKYLKEVDTKDIDQNMALQVKHAMNLP</sequence>
<dbReference type="InterPro" id="IPR008930">
    <property type="entry name" value="Terpenoid_cyclase/PrenylTrfase"/>
</dbReference>
<dbReference type="InterPro" id="IPR001906">
    <property type="entry name" value="Terpene_synth_N"/>
</dbReference>
<dbReference type="PANTHER" id="PTHR31225:SF245">
    <property type="entry name" value="(-)-ALPHA-TERPINEOL SYNTHASE-LIKE"/>
    <property type="match status" value="1"/>
</dbReference>
<dbReference type="EMBL" id="EU513266">
    <property type="protein sequence ID" value="ACD69672.1"/>
    <property type="molecule type" value="mRNA"/>
</dbReference>
<dbReference type="GO" id="GO:0016114">
    <property type="term" value="P:terpenoid biosynthetic process"/>
    <property type="evidence" value="ECO:0007669"/>
    <property type="project" value="InterPro"/>
</dbReference>
<evidence type="ECO:0000256" key="4">
    <source>
        <dbReference type="ARBA" id="ARBA00023211"/>
    </source>
</evidence>
<reference evidence="7" key="1">
    <citation type="journal article" date="2010" name="Plant Physiol. Biochem.">
        <title>Expression profiling of various genes during the fruit development and ripening of mango.</title>
        <authorList>
            <person name="Pandit S.S."/>
            <person name="Kulkarni R.S."/>
            <person name="Giri A.P."/>
            <person name="Kollner T.G."/>
            <person name="Degenhardt J."/>
            <person name="Gershenzon J."/>
            <person name="Gupta V.S."/>
        </authorList>
    </citation>
    <scope>NUCLEOTIDE SEQUENCE</scope>
</reference>
<dbReference type="GO" id="GO:0010333">
    <property type="term" value="F:terpene synthase activity"/>
    <property type="evidence" value="ECO:0007669"/>
    <property type="project" value="InterPro"/>
</dbReference>
<protein>
    <submittedName>
        <fullName evidence="7">Monoterpene synthase</fullName>
    </submittedName>
</protein>
<evidence type="ECO:0000256" key="3">
    <source>
        <dbReference type="ARBA" id="ARBA00022842"/>
    </source>
</evidence>
<accession>D3TIB0</accession>
<evidence type="ECO:0000256" key="1">
    <source>
        <dbReference type="ARBA" id="ARBA00001936"/>
    </source>
</evidence>
<organism evidence="7">
    <name type="scientific">Mangifera indica</name>
    <name type="common">Mango</name>
    <dbReference type="NCBI Taxonomy" id="29780"/>
    <lineage>
        <taxon>Eukaryota</taxon>
        <taxon>Viridiplantae</taxon>
        <taxon>Streptophyta</taxon>
        <taxon>Embryophyta</taxon>
        <taxon>Tracheophyta</taxon>
        <taxon>Spermatophyta</taxon>
        <taxon>Magnoliopsida</taxon>
        <taxon>eudicotyledons</taxon>
        <taxon>Gunneridae</taxon>
        <taxon>Pentapetalae</taxon>
        <taxon>rosids</taxon>
        <taxon>malvids</taxon>
        <taxon>Sapindales</taxon>
        <taxon>Anacardiaceae</taxon>
        <taxon>Mangifera</taxon>
    </lineage>
</organism>
<dbReference type="PANTHER" id="PTHR31225">
    <property type="entry name" value="OS04G0344100 PROTEIN-RELATED"/>
    <property type="match status" value="1"/>
</dbReference>
<keyword evidence="5" id="KW-0456">Lyase</keyword>
<keyword evidence="4" id="KW-0464">Manganese</keyword>
<dbReference type="AlphaFoldDB" id="D3TIB0"/>